<dbReference type="EMBL" id="LQOP01000016">
    <property type="protein sequence ID" value="ORV26257.1"/>
    <property type="molecule type" value="Genomic_DNA"/>
</dbReference>
<gene>
    <name evidence="3" type="ORF">ACT17_31900</name>
    <name evidence="4" type="ORF">AWB98_15460</name>
    <name evidence="2" type="ORF">BN970_00750</name>
</gene>
<dbReference type="PATRIC" id="fig|451644.5.peg.6545"/>
<keyword evidence="7" id="KW-1185">Reference proteome</keyword>
<feature type="compositionally biased region" description="Polar residues" evidence="1">
    <location>
        <begin position="150"/>
        <end position="160"/>
    </location>
</feature>
<dbReference type="Proteomes" id="UP000193811">
    <property type="component" value="Unassembled WGS sequence"/>
</dbReference>
<dbReference type="OrthoDB" id="4764020at2"/>
<protein>
    <submittedName>
        <fullName evidence="3">Uncharacterized protein</fullName>
    </submittedName>
</protein>
<name>A0A0J8TXG2_9MYCO</name>
<sequence length="180" mass="19360">MAKIESRSDVRRKVREAQTRAQQERLKRESDNREDMVAFLLAEQKLRAVDGWEVEHLAQVRGEAEQRRHEQRVEGAKALARLKARGETIKDIAALGDVPEKLVRSYLKLAAQTPSVRDATGSGSQALGSGETQVGSPDDSQALGDRGRNADSSAGQNDSNGAPAPRDESASAGAMLGSGQ</sequence>
<dbReference type="Proteomes" id="UP000037594">
    <property type="component" value="Unassembled WGS sequence"/>
</dbReference>
<dbReference type="GeneID" id="44296859"/>
<reference evidence="3 5" key="2">
    <citation type="submission" date="2015-06" db="EMBL/GenBank/DDBJ databases">
        <title>Genome sequence of Mycobacterium conceptionense strain MLE.</title>
        <authorList>
            <person name="Greninger A.L."/>
            <person name="Cunningham G."/>
            <person name="Chiu C.Y."/>
            <person name="Miller S."/>
        </authorList>
    </citation>
    <scope>NUCLEOTIDE SEQUENCE [LARGE SCALE GENOMIC DNA]</scope>
    <source>
        <strain evidence="3 5">MLE</strain>
    </source>
</reference>
<organism evidence="3 5">
    <name type="scientific">Mycolicibacterium conceptionense</name>
    <dbReference type="NCBI Taxonomy" id="451644"/>
    <lineage>
        <taxon>Bacteria</taxon>
        <taxon>Bacillati</taxon>
        <taxon>Actinomycetota</taxon>
        <taxon>Actinomycetes</taxon>
        <taxon>Mycobacteriales</taxon>
        <taxon>Mycobacteriaceae</taxon>
        <taxon>Mycolicibacterium</taxon>
    </lineage>
</organism>
<reference evidence="2 6" key="1">
    <citation type="submission" date="2015-03" db="EMBL/GenBank/DDBJ databases">
        <authorList>
            <person name="Murphy D."/>
        </authorList>
    </citation>
    <scope>NUCLEOTIDE SEQUENCE [LARGE SCALE GENOMIC DNA]</scope>
    <source>
        <strain evidence="2 6">D16</strain>
    </source>
</reference>
<evidence type="ECO:0000313" key="7">
    <source>
        <dbReference type="Proteomes" id="UP000193811"/>
    </source>
</evidence>
<evidence type="ECO:0000256" key="1">
    <source>
        <dbReference type="SAM" id="MobiDB-lite"/>
    </source>
</evidence>
<dbReference type="EMBL" id="LFOD01000058">
    <property type="protein sequence ID" value="KMV14101.1"/>
    <property type="molecule type" value="Genomic_DNA"/>
</dbReference>
<evidence type="ECO:0000313" key="3">
    <source>
        <dbReference type="EMBL" id="KMV14101.1"/>
    </source>
</evidence>
<evidence type="ECO:0000313" key="2">
    <source>
        <dbReference type="EMBL" id="CQD04513.1"/>
    </source>
</evidence>
<dbReference type="AlphaFoldDB" id="A0A0J8TXG2"/>
<proteinExistence type="predicted"/>
<evidence type="ECO:0000313" key="5">
    <source>
        <dbReference type="Proteomes" id="UP000037594"/>
    </source>
</evidence>
<dbReference type="Proteomes" id="UP000182227">
    <property type="component" value="Unassembled WGS sequence"/>
</dbReference>
<accession>A0A0J8TXG2</accession>
<dbReference type="EMBL" id="CTEF01000001">
    <property type="protein sequence ID" value="CQD04513.1"/>
    <property type="molecule type" value="Genomic_DNA"/>
</dbReference>
<feature type="region of interest" description="Disordered" evidence="1">
    <location>
        <begin position="111"/>
        <end position="180"/>
    </location>
</feature>
<dbReference type="SUPFAM" id="SSF109709">
    <property type="entry name" value="KorB DNA-binding domain-like"/>
    <property type="match status" value="1"/>
</dbReference>
<feature type="region of interest" description="Disordered" evidence="1">
    <location>
        <begin position="1"/>
        <end position="29"/>
    </location>
</feature>
<evidence type="ECO:0000313" key="4">
    <source>
        <dbReference type="EMBL" id="ORV26257.1"/>
    </source>
</evidence>
<feature type="compositionally biased region" description="Polar residues" evidence="1">
    <location>
        <begin position="121"/>
        <end position="139"/>
    </location>
</feature>
<evidence type="ECO:0000313" key="6">
    <source>
        <dbReference type="Proteomes" id="UP000182227"/>
    </source>
</evidence>
<reference evidence="4 7" key="3">
    <citation type="submission" date="2016-01" db="EMBL/GenBank/DDBJ databases">
        <title>The new phylogeny of the genus Mycobacterium.</title>
        <authorList>
            <person name="Tarcisio F."/>
            <person name="Conor M."/>
            <person name="Antonella G."/>
            <person name="Elisabetta G."/>
            <person name="Giulia F.S."/>
            <person name="Sara T."/>
            <person name="Anna F."/>
            <person name="Clotilde B."/>
            <person name="Roberto B."/>
            <person name="Veronica D.S."/>
            <person name="Fabio R."/>
            <person name="Monica P."/>
            <person name="Olivier J."/>
            <person name="Enrico T."/>
            <person name="Nicola S."/>
        </authorList>
    </citation>
    <scope>NUCLEOTIDE SEQUENCE [LARGE SCALE GENOMIC DNA]</scope>
    <source>
        <strain evidence="4 7">CCUG 50187</strain>
    </source>
</reference>
<dbReference type="RefSeq" id="WP_019347703.1">
    <property type="nucleotide sequence ID" value="NZ_AGSZ01000582.1"/>
</dbReference>